<feature type="region of interest" description="Disordered" evidence="1">
    <location>
        <begin position="1"/>
        <end position="84"/>
    </location>
</feature>
<evidence type="ECO:0000313" key="4">
    <source>
        <dbReference type="Proteomes" id="UP000054516"/>
    </source>
</evidence>
<feature type="domain" description="2EXR" evidence="2">
    <location>
        <begin position="82"/>
        <end position="176"/>
    </location>
</feature>
<keyword evidence="4" id="KW-1185">Reference proteome</keyword>
<dbReference type="EMBL" id="DF977469">
    <property type="protein sequence ID" value="GAP86959.1"/>
    <property type="molecule type" value="Genomic_DNA"/>
</dbReference>
<accession>A0A1W2TFU9</accession>
<gene>
    <name evidence="3" type="ORF">SAMD00023353_2401120</name>
</gene>
<organism evidence="3">
    <name type="scientific">Rosellinia necatrix</name>
    <name type="common">White root-rot fungus</name>
    <dbReference type="NCBI Taxonomy" id="77044"/>
    <lineage>
        <taxon>Eukaryota</taxon>
        <taxon>Fungi</taxon>
        <taxon>Dikarya</taxon>
        <taxon>Ascomycota</taxon>
        <taxon>Pezizomycotina</taxon>
        <taxon>Sordariomycetes</taxon>
        <taxon>Xylariomycetidae</taxon>
        <taxon>Xylariales</taxon>
        <taxon>Xylariaceae</taxon>
        <taxon>Rosellinia</taxon>
    </lineage>
</organism>
<evidence type="ECO:0000259" key="2">
    <source>
        <dbReference type="Pfam" id="PF20150"/>
    </source>
</evidence>
<feature type="compositionally biased region" description="Acidic residues" evidence="1">
    <location>
        <begin position="46"/>
        <end position="60"/>
    </location>
</feature>
<dbReference type="AlphaFoldDB" id="A0A1W2TFU9"/>
<reference evidence="3" key="1">
    <citation type="submission" date="2016-03" db="EMBL/GenBank/DDBJ databases">
        <title>Draft genome sequence of Rosellinia necatrix.</title>
        <authorList>
            <person name="Kanematsu S."/>
        </authorList>
    </citation>
    <scope>NUCLEOTIDE SEQUENCE [LARGE SCALE GENOMIC DNA]</scope>
    <source>
        <strain evidence="3">W97</strain>
    </source>
</reference>
<protein>
    <recommendedName>
        <fullName evidence="2">2EXR domain-containing protein</fullName>
    </recommendedName>
</protein>
<dbReference type="OrthoDB" id="5242916at2759"/>
<name>A0A1W2TFU9_ROSNE</name>
<dbReference type="OMA" id="RIICAIP"/>
<dbReference type="Proteomes" id="UP000054516">
    <property type="component" value="Unassembled WGS sequence"/>
</dbReference>
<sequence>MSSPIVSIPGALGNSNNNDEEDDNSHSCGSNDDGTEDSDSCSNSDSDSDSDPDPDPDPESDLNGSRAPTSDAETSQAPPPEFPFFNCLPPELRHQIWLDAVSLPGINFFNVHSFPKDHPDCNRGTSPPRVYLDLRRISIKHDDETVSRYDRSAWQARNAIRQTCSEAREICTIPASKSATLTLTRPARGLFVRSGDGKLRTMTPSQIAPTIPGPSVEPVVYRTVEVHVDDLLCLSVVNCSFNLPHEEDPVHGGAIEPQPPCIPGPVYDLDDAELEDGWSFDPQLMPRLPLSIDPSRLCAGAGGSFALGDFVGDPYDANLRRTTDALSGVLYGHLPNWNTVSTTDREPWADTMLYVFEDSIQDYNTRTVAELGSSAEIVYDRFGDSYARLPWREMTEHLPTLFKIVKFGHENNAVRDRYLRSAKIHPPKRRAPQRRLLFSQKEPQATSREVAGGLI</sequence>
<feature type="compositionally biased region" description="Polar residues" evidence="1">
    <location>
        <begin position="62"/>
        <end position="76"/>
    </location>
</feature>
<proteinExistence type="predicted"/>
<evidence type="ECO:0000313" key="3">
    <source>
        <dbReference type="EMBL" id="GAP86959.1"/>
    </source>
</evidence>
<dbReference type="Pfam" id="PF20150">
    <property type="entry name" value="2EXR"/>
    <property type="match status" value="1"/>
</dbReference>
<dbReference type="InterPro" id="IPR045518">
    <property type="entry name" value="2EXR"/>
</dbReference>
<evidence type="ECO:0000256" key="1">
    <source>
        <dbReference type="SAM" id="MobiDB-lite"/>
    </source>
</evidence>